<dbReference type="InterPro" id="IPR011032">
    <property type="entry name" value="GroES-like_sf"/>
</dbReference>
<protein>
    <recommendedName>
        <fullName evidence="3">Enoyl reductase (ER) domain-containing protein</fullName>
    </recommendedName>
</protein>
<keyword evidence="5" id="KW-1185">Reference proteome</keyword>
<dbReference type="Proteomes" id="UP000766486">
    <property type="component" value="Unassembled WGS sequence"/>
</dbReference>
<comment type="caution">
    <text evidence="4">The sequence shown here is derived from an EMBL/GenBank/DDBJ whole genome shotgun (WGS) entry which is preliminary data.</text>
</comment>
<dbReference type="InterPro" id="IPR020843">
    <property type="entry name" value="ER"/>
</dbReference>
<dbReference type="EMBL" id="CABFNS010000869">
    <property type="protein sequence ID" value="VUC33660.1"/>
    <property type="molecule type" value="Genomic_DNA"/>
</dbReference>
<name>A0ABY6UQQ1_BIOOC</name>
<evidence type="ECO:0000313" key="4">
    <source>
        <dbReference type="EMBL" id="VUC33660.1"/>
    </source>
</evidence>
<reference evidence="4 5" key="1">
    <citation type="submission" date="2019-06" db="EMBL/GenBank/DDBJ databases">
        <authorList>
            <person name="Broberg M."/>
        </authorList>
    </citation>
    <scope>NUCLEOTIDE SEQUENCE [LARGE SCALE GENOMIC DNA]</scope>
</reference>
<dbReference type="InterPro" id="IPR036291">
    <property type="entry name" value="NAD(P)-bd_dom_sf"/>
</dbReference>
<evidence type="ECO:0000256" key="1">
    <source>
        <dbReference type="ARBA" id="ARBA00022857"/>
    </source>
</evidence>
<evidence type="ECO:0000313" key="5">
    <source>
        <dbReference type="Proteomes" id="UP000766486"/>
    </source>
</evidence>
<proteinExistence type="predicted"/>
<dbReference type="InterPro" id="IPR013149">
    <property type="entry name" value="ADH-like_C"/>
</dbReference>
<dbReference type="Gene3D" id="3.40.50.720">
    <property type="entry name" value="NAD(P)-binding Rossmann-like Domain"/>
    <property type="match status" value="2"/>
</dbReference>
<dbReference type="PANTHER" id="PTHR48106:SF13">
    <property type="entry name" value="QUINONE OXIDOREDUCTASE-RELATED"/>
    <property type="match status" value="1"/>
</dbReference>
<accession>A0ABY6UQQ1</accession>
<dbReference type="Pfam" id="PF08240">
    <property type="entry name" value="ADH_N"/>
    <property type="match status" value="1"/>
</dbReference>
<evidence type="ECO:0000259" key="3">
    <source>
        <dbReference type="SMART" id="SM00829"/>
    </source>
</evidence>
<dbReference type="Gene3D" id="3.90.180.10">
    <property type="entry name" value="Medium-chain alcohol dehydrogenases, catalytic domain"/>
    <property type="match status" value="1"/>
</dbReference>
<dbReference type="SMART" id="SM00829">
    <property type="entry name" value="PKS_ER"/>
    <property type="match status" value="1"/>
</dbReference>
<organism evidence="4 5">
    <name type="scientific">Bionectria ochroleuca</name>
    <name type="common">Gliocladium roseum</name>
    <dbReference type="NCBI Taxonomy" id="29856"/>
    <lineage>
        <taxon>Eukaryota</taxon>
        <taxon>Fungi</taxon>
        <taxon>Dikarya</taxon>
        <taxon>Ascomycota</taxon>
        <taxon>Pezizomycotina</taxon>
        <taxon>Sordariomycetes</taxon>
        <taxon>Hypocreomycetidae</taxon>
        <taxon>Hypocreales</taxon>
        <taxon>Bionectriaceae</taxon>
        <taxon>Clonostachys</taxon>
    </lineage>
</organism>
<keyword evidence="1" id="KW-0521">NADP</keyword>
<evidence type="ECO:0000256" key="2">
    <source>
        <dbReference type="ARBA" id="ARBA00023002"/>
    </source>
</evidence>
<dbReference type="PANTHER" id="PTHR48106">
    <property type="entry name" value="QUINONE OXIDOREDUCTASE PIG3-RELATED"/>
    <property type="match status" value="1"/>
</dbReference>
<dbReference type="SUPFAM" id="SSF50129">
    <property type="entry name" value="GroES-like"/>
    <property type="match status" value="1"/>
</dbReference>
<keyword evidence="2" id="KW-0560">Oxidoreductase</keyword>
<gene>
    <name evidence="4" type="ORF">CLO192961_LOCUS360008</name>
</gene>
<dbReference type="InterPro" id="IPR013154">
    <property type="entry name" value="ADH-like_N"/>
</dbReference>
<sequence>MRQINIHTIGGPEVLELSDIAKIPEPANNQVLIKNSYAGINPIDTYFMNGSLPCQLPTCLGMEAAGIVVAIRGENVTDLSVGDLVVWKVQGGGYAEYSTADNDDVVQIPQGISDRDAVGAFLPGMTALSLITEAYPIKNGETALVHAAASNVGQLLLRGIGAFVIGTAGSPQKCAMAKEYGAYECIDHSENKQWPQAALAITNGGGFDVGKHSDMCRDLLLCLHGAIYDSVGATTWDGSLAVTKRKGKVVSFGHYSGRIPPFNVTRL</sequence>
<dbReference type="SUPFAM" id="SSF51735">
    <property type="entry name" value="NAD(P)-binding Rossmann-fold domains"/>
    <property type="match status" value="1"/>
</dbReference>
<dbReference type="Pfam" id="PF00107">
    <property type="entry name" value="ADH_zinc_N"/>
    <property type="match status" value="1"/>
</dbReference>
<feature type="domain" description="Enoyl reductase (ER)" evidence="3">
    <location>
        <begin position="10"/>
        <end position="251"/>
    </location>
</feature>